<dbReference type="Proteomes" id="UP000460272">
    <property type="component" value="Unassembled WGS sequence"/>
</dbReference>
<evidence type="ECO:0000313" key="2">
    <source>
        <dbReference type="Proteomes" id="UP000460272"/>
    </source>
</evidence>
<evidence type="ECO:0000313" key="1">
    <source>
        <dbReference type="EMBL" id="TVZ01756.1"/>
    </source>
</evidence>
<dbReference type="AlphaFoldDB" id="A0A6P2BU51"/>
<dbReference type="RefSeq" id="WP_145858600.1">
    <property type="nucleotide sequence ID" value="NZ_RPFW01000006.1"/>
</dbReference>
<reference evidence="1 2" key="1">
    <citation type="submission" date="2018-11" db="EMBL/GenBank/DDBJ databases">
        <title>Trebonia kvetii gen.nov., sp.nov., a novel acidophilic actinobacterium, and proposal of the new actinobacterial family Treboniaceae fam. nov.</title>
        <authorList>
            <person name="Rapoport D."/>
            <person name="Sagova-Mareckova M."/>
            <person name="Sedlacek I."/>
            <person name="Provaznik J."/>
            <person name="Kralova S."/>
            <person name="Pavlinic D."/>
            <person name="Benes V."/>
            <person name="Kopecky J."/>
        </authorList>
    </citation>
    <scope>NUCLEOTIDE SEQUENCE [LARGE SCALE GENOMIC DNA]</scope>
    <source>
        <strain evidence="1 2">15Tr583</strain>
    </source>
</reference>
<keyword evidence="2" id="KW-1185">Reference proteome</keyword>
<sequence>MPGGRRCKWTDVDGVEAEVVHNRGHRGHRGAVVARDSQRDPIPDTRRAGAFLDLLAFPWKSVVIA</sequence>
<organism evidence="1 2">
    <name type="scientific">Trebonia kvetii</name>
    <dbReference type="NCBI Taxonomy" id="2480626"/>
    <lineage>
        <taxon>Bacteria</taxon>
        <taxon>Bacillati</taxon>
        <taxon>Actinomycetota</taxon>
        <taxon>Actinomycetes</taxon>
        <taxon>Streptosporangiales</taxon>
        <taxon>Treboniaceae</taxon>
        <taxon>Trebonia</taxon>
    </lineage>
</organism>
<protein>
    <submittedName>
        <fullName evidence="1">Uncharacterized protein</fullName>
    </submittedName>
</protein>
<comment type="caution">
    <text evidence="1">The sequence shown here is derived from an EMBL/GenBank/DDBJ whole genome shotgun (WGS) entry which is preliminary data.</text>
</comment>
<gene>
    <name evidence="1" type="ORF">EAS64_30330</name>
</gene>
<accession>A0A6P2BU51</accession>
<dbReference type="EMBL" id="RPFW01000006">
    <property type="protein sequence ID" value="TVZ01756.1"/>
    <property type="molecule type" value="Genomic_DNA"/>
</dbReference>
<name>A0A6P2BU51_9ACTN</name>
<proteinExistence type="predicted"/>